<dbReference type="PANTHER" id="PTHR35011">
    <property type="entry name" value="2,3-DIKETO-L-GULONATE TRAP TRANSPORTER SMALL PERMEASE PROTEIN YIAM"/>
    <property type="match status" value="1"/>
</dbReference>
<evidence type="ECO:0000313" key="11">
    <source>
        <dbReference type="EMBL" id="AWI84475.1"/>
    </source>
</evidence>
<feature type="transmembrane region" description="Helical" evidence="9">
    <location>
        <begin position="12"/>
        <end position="32"/>
    </location>
</feature>
<keyword evidence="3" id="KW-1003">Cell membrane</keyword>
<evidence type="ECO:0000313" key="12">
    <source>
        <dbReference type="Proteomes" id="UP000244915"/>
    </source>
</evidence>
<proteinExistence type="inferred from homology"/>
<evidence type="ECO:0000256" key="6">
    <source>
        <dbReference type="ARBA" id="ARBA00022989"/>
    </source>
</evidence>
<evidence type="ECO:0000256" key="1">
    <source>
        <dbReference type="ARBA" id="ARBA00004429"/>
    </source>
</evidence>
<protein>
    <recommendedName>
        <fullName evidence="9">TRAP transporter small permease protein</fullName>
    </recommendedName>
</protein>
<dbReference type="Proteomes" id="UP000244915">
    <property type="component" value="Chromosome 1"/>
</dbReference>
<keyword evidence="2 9" id="KW-0813">Transport</keyword>
<name>A0A2U8HI80_9RHOB</name>
<organism evidence="11 12">
    <name type="scientific">Alloyangia pacifica</name>
    <dbReference type="NCBI Taxonomy" id="311180"/>
    <lineage>
        <taxon>Bacteria</taxon>
        <taxon>Pseudomonadati</taxon>
        <taxon>Pseudomonadota</taxon>
        <taxon>Alphaproteobacteria</taxon>
        <taxon>Rhodobacterales</taxon>
        <taxon>Roseobacteraceae</taxon>
        <taxon>Alloyangia</taxon>
    </lineage>
</organism>
<feature type="transmembrane region" description="Helical" evidence="9">
    <location>
        <begin position="129"/>
        <end position="149"/>
    </location>
</feature>
<dbReference type="Pfam" id="PF04290">
    <property type="entry name" value="DctQ"/>
    <property type="match status" value="1"/>
</dbReference>
<dbReference type="KEGG" id="ypac:CEW88_12745"/>
<dbReference type="GO" id="GO:0015740">
    <property type="term" value="P:C4-dicarboxylate transport"/>
    <property type="evidence" value="ECO:0007669"/>
    <property type="project" value="TreeGrafter"/>
</dbReference>
<dbReference type="PANTHER" id="PTHR35011:SF2">
    <property type="entry name" value="2,3-DIKETO-L-GULONATE TRAP TRANSPORTER SMALL PERMEASE PROTEIN YIAM"/>
    <property type="match status" value="1"/>
</dbReference>
<dbReference type="AlphaFoldDB" id="A0A2U8HI80"/>
<comment type="subcellular location">
    <subcellularLocation>
        <location evidence="1 9">Cell inner membrane</location>
        <topology evidence="1 9">Multi-pass membrane protein</topology>
    </subcellularLocation>
</comment>
<dbReference type="GO" id="GO:0022857">
    <property type="term" value="F:transmembrane transporter activity"/>
    <property type="evidence" value="ECO:0007669"/>
    <property type="project" value="UniProtKB-UniRule"/>
</dbReference>
<gene>
    <name evidence="11" type="ORF">CEW88_12745</name>
</gene>
<accession>A0A2U8HI80</accession>
<reference evidence="11 12" key="1">
    <citation type="submission" date="2017-06" db="EMBL/GenBank/DDBJ databases">
        <title>Yangia sp. YSBP01 complete genome sequence.</title>
        <authorList>
            <person name="Woo J.-H."/>
            <person name="Kim H.-S."/>
        </authorList>
    </citation>
    <scope>NUCLEOTIDE SEQUENCE [LARGE SCALE GENOMIC DNA]</scope>
    <source>
        <strain evidence="11 12">YSBP01</strain>
    </source>
</reference>
<dbReference type="InterPro" id="IPR055348">
    <property type="entry name" value="DctQ"/>
</dbReference>
<evidence type="ECO:0000256" key="3">
    <source>
        <dbReference type="ARBA" id="ARBA00022475"/>
    </source>
</evidence>
<feature type="transmembrane region" description="Helical" evidence="9">
    <location>
        <begin position="52"/>
        <end position="67"/>
    </location>
</feature>
<evidence type="ECO:0000256" key="4">
    <source>
        <dbReference type="ARBA" id="ARBA00022519"/>
    </source>
</evidence>
<evidence type="ECO:0000259" key="10">
    <source>
        <dbReference type="Pfam" id="PF04290"/>
    </source>
</evidence>
<keyword evidence="5 9" id="KW-0812">Transmembrane</keyword>
<dbReference type="GO" id="GO:0005886">
    <property type="term" value="C:plasma membrane"/>
    <property type="evidence" value="ECO:0007669"/>
    <property type="project" value="UniProtKB-SubCell"/>
</dbReference>
<evidence type="ECO:0000256" key="5">
    <source>
        <dbReference type="ARBA" id="ARBA00022692"/>
    </source>
</evidence>
<feature type="transmembrane region" description="Helical" evidence="9">
    <location>
        <begin position="88"/>
        <end position="109"/>
    </location>
</feature>
<dbReference type="InterPro" id="IPR007387">
    <property type="entry name" value="TRAP_DctQ"/>
</dbReference>
<dbReference type="EMBL" id="CP022189">
    <property type="protein sequence ID" value="AWI84475.1"/>
    <property type="molecule type" value="Genomic_DNA"/>
</dbReference>
<keyword evidence="4 9" id="KW-0997">Cell inner membrane</keyword>
<evidence type="ECO:0000256" key="9">
    <source>
        <dbReference type="RuleBase" id="RU369079"/>
    </source>
</evidence>
<dbReference type="OrthoDB" id="7843639at2"/>
<sequence length="167" mass="18734">MTFLNLLRRVERTILVVLFLTMVALFFGSVVVREFGGTMASRFAWIEEAVRLMNLFLVFLALGLALERGKHVGITNLRDKLPEPARRWLLRVIDTVGLLFSLYVAWLGVQMVEFVLKSGQTSPTLGIPMGLIYLAPVIGFLLLALRYGLSLFGVIDRFAAQAEAERC</sequence>
<keyword evidence="6 9" id="KW-1133">Transmembrane helix</keyword>
<evidence type="ECO:0000256" key="7">
    <source>
        <dbReference type="ARBA" id="ARBA00023136"/>
    </source>
</evidence>
<evidence type="ECO:0000256" key="8">
    <source>
        <dbReference type="ARBA" id="ARBA00038436"/>
    </source>
</evidence>
<comment type="similarity">
    <text evidence="8 9">Belongs to the TRAP transporter small permease family.</text>
</comment>
<feature type="domain" description="Tripartite ATP-independent periplasmic transporters DctQ component" evidence="10">
    <location>
        <begin position="22"/>
        <end position="154"/>
    </location>
</feature>
<comment type="function">
    <text evidence="9">Part of the tripartite ATP-independent periplasmic (TRAP) transport system.</text>
</comment>
<dbReference type="RefSeq" id="WP_108967328.1">
    <property type="nucleotide sequence ID" value="NZ_CP022189.1"/>
</dbReference>
<evidence type="ECO:0000256" key="2">
    <source>
        <dbReference type="ARBA" id="ARBA00022448"/>
    </source>
</evidence>
<comment type="subunit">
    <text evidence="9">The complex comprises the extracytoplasmic solute receptor protein and the two transmembrane proteins.</text>
</comment>
<keyword evidence="7 9" id="KW-0472">Membrane</keyword>